<proteinExistence type="predicted"/>
<name>A0AAQ3UWW4_PASNO</name>
<evidence type="ECO:0000313" key="1">
    <source>
        <dbReference type="EMBL" id="WVZ99008.1"/>
    </source>
</evidence>
<protein>
    <recommendedName>
        <fullName evidence="3">Reverse transcriptase</fullName>
    </recommendedName>
</protein>
<reference evidence="1 2" key="1">
    <citation type="submission" date="2024-02" db="EMBL/GenBank/DDBJ databases">
        <title>High-quality chromosome-scale genome assembly of Pensacola bahiagrass (Paspalum notatum Flugge var. saurae).</title>
        <authorList>
            <person name="Vega J.M."/>
            <person name="Podio M."/>
            <person name="Orjuela J."/>
            <person name="Siena L.A."/>
            <person name="Pessino S.C."/>
            <person name="Combes M.C."/>
            <person name="Mariac C."/>
            <person name="Albertini E."/>
            <person name="Pupilli F."/>
            <person name="Ortiz J.P.A."/>
            <person name="Leblanc O."/>
        </authorList>
    </citation>
    <scope>NUCLEOTIDE SEQUENCE [LARGE SCALE GENOMIC DNA]</scope>
    <source>
        <strain evidence="1">R1</strain>
        <tissue evidence="1">Leaf</tissue>
    </source>
</reference>
<evidence type="ECO:0008006" key="3">
    <source>
        <dbReference type="Google" id="ProtNLM"/>
    </source>
</evidence>
<dbReference type="EMBL" id="CP144754">
    <property type="protein sequence ID" value="WVZ99008.1"/>
    <property type="molecule type" value="Genomic_DNA"/>
</dbReference>
<gene>
    <name evidence="1" type="ORF">U9M48_044371</name>
</gene>
<keyword evidence="2" id="KW-1185">Reference proteome</keyword>
<sequence>MPRPSGCNVTHKRRADGTLDRYKARWVLRGFTQRPGVDCDGTTGPVVKPSAGPCARFSHRLSPAPSLVHPGRT</sequence>
<organism evidence="1 2">
    <name type="scientific">Paspalum notatum var. saurae</name>
    <dbReference type="NCBI Taxonomy" id="547442"/>
    <lineage>
        <taxon>Eukaryota</taxon>
        <taxon>Viridiplantae</taxon>
        <taxon>Streptophyta</taxon>
        <taxon>Embryophyta</taxon>
        <taxon>Tracheophyta</taxon>
        <taxon>Spermatophyta</taxon>
        <taxon>Magnoliopsida</taxon>
        <taxon>Liliopsida</taxon>
        <taxon>Poales</taxon>
        <taxon>Poaceae</taxon>
        <taxon>PACMAD clade</taxon>
        <taxon>Panicoideae</taxon>
        <taxon>Andropogonodae</taxon>
        <taxon>Paspaleae</taxon>
        <taxon>Paspalinae</taxon>
        <taxon>Paspalum</taxon>
    </lineage>
</organism>
<dbReference type="AlphaFoldDB" id="A0AAQ3UWW4"/>
<accession>A0AAQ3UWW4</accession>
<dbReference type="Proteomes" id="UP001341281">
    <property type="component" value="Chromosome 10"/>
</dbReference>
<evidence type="ECO:0000313" key="2">
    <source>
        <dbReference type="Proteomes" id="UP001341281"/>
    </source>
</evidence>